<gene>
    <name evidence="3" type="ORF">FHY64_01675</name>
</gene>
<reference evidence="3 4" key="1">
    <citation type="submission" date="2019-06" db="EMBL/GenBank/DDBJ databases">
        <title>Genome of new Rhodobacteraceae sp. SM1903.</title>
        <authorList>
            <person name="Ren X."/>
        </authorList>
    </citation>
    <scope>NUCLEOTIDE SEQUENCE [LARGE SCALE GENOMIC DNA]</scope>
    <source>
        <strain evidence="3 4">SM1903</strain>
    </source>
</reference>
<dbReference type="EMBL" id="VFFF01000001">
    <property type="protein sequence ID" value="TNY32037.1"/>
    <property type="molecule type" value="Genomic_DNA"/>
</dbReference>
<evidence type="ECO:0000313" key="3">
    <source>
        <dbReference type="EMBL" id="TNY32037.1"/>
    </source>
</evidence>
<dbReference type="AlphaFoldDB" id="A0A5C5GDF4"/>
<dbReference type="OrthoDB" id="7876889at2"/>
<dbReference type="Pfam" id="PF05239">
    <property type="entry name" value="PRC"/>
    <property type="match status" value="1"/>
</dbReference>
<proteinExistence type="predicted"/>
<evidence type="ECO:0000256" key="1">
    <source>
        <dbReference type="SAM" id="SignalP"/>
    </source>
</evidence>
<dbReference type="PANTHER" id="PTHR36505">
    <property type="entry name" value="BLR1072 PROTEIN"/>
    <property type="match status" value="1"/>
</dbReference>
<dbReference type="SUPFAM" id="SSF50346">
    <property type="entry name" value="PRC-barrel domain"/>
    <property type="match status" value="1"/>
</dbReference>
<dbReference type="PANTHER" id="PTHR36505:SF1">
    <property type="entry name" value="BLR1072 PROTEIN"/>
    <property type="match status" value="1"/>
</dbReference>
<dbReference type="Gene3D" id="2.30.30.240">
    <property type="entry name" value="PRC-barrel domain"/>
    <property type="match status" value="1"/>
</dbReference>
<feature type="signal peptide" evidence="1">
    <location>
        <begin position="1"/>
        <end position="27"/>
    </location>
</feature>
<dbReference type="InterPro" id="IPR027275">
    <property type="entry name" value="PRC-brl_dom"/>
</dbReference>
<keyword evidence="1" id="KW-0732">Signal</keyword>
<sequence>MHTIQETSFMRLALMLATALVPVSLLAQEADTDTATGEAAAIEDSAPMDNTGQDMAATEETMEPATGTGIAMLVKAEDVADADIYTLDENYDEAFWDSGESFGPMLTDLESIGEADDVILDREGQVVGVTVDVGGFLGIGRKDVLLPLSDIRLVPDGDDDLMIITRLTQDQLESQDDLSGVFGDD</sequence>
<feature type="domain" description="PRC-barrel" evidence="2">
    <location>
        <begin position="108"/>
        <end position="162"/>
    </location>
</feature>
<name>A0A5C5GDF4_9RHOB</name>
<dbReference type="InterPro" id="IPR011033">
    <property type="entry name" value="PRC_barrel-like_sf"/>
</dbReference>
<protein>
    <recommendedName>
        <fullName evidence="2">PRC-barrel domain-containing protein</fullName>
    </recommendedName>
</protein>
<feature type="chain" id="PRO_5023007549" description="PRC-barrel domain-containing protein" evidence="1">
    <location>
        <begin position="28"/>
        <end position="185"/>
    </location>
</feature>
<accession>A0A5C5GDF4</accession>
<evidence type="ECO:0000259" key="2">
    <source>
        <dbReference type="Pfam" id="PF05239"/>
    </source>
</evidence>
<organism evidence="3 4">
    <name type="scientific">Pelagovum pacificum</name>
    <dbReference type="NCBI Taxonomy" id="2588711"/>
    <lineage>
        <taxon>Bacteria</taxon>
        <taxon>Pseudomonadati</taxon>
        <taxon>Pseudomonadota</taxon>
        <taxon>Alphaproteobacteria</taxon>
        <taxon>Rhodobacterales</taxon>
        <taxon>Paracoccaceae</taxon>
        <taxon>Pelagovum</taxon>
    </lineage>
</organism>
<keyword evidence="4" id="KW-1185">Reference proteome</keyword>
<dbReference type="Proteomes" id="UP000314011">
    <property type="component" value="Unassembled WGS sequence"/>
</dbReference>
<evidence type="ECO:0000313" key="4">
    <source>
        <dbReference type="Proteomes" id="UP000314011"/>
    </source>
</evidence>
<comment type="caution">
    <text evidence="3">The sequence shown here is derived from an EMBL/GenBank/DDBJ whole genome shotgun (WGS) entry which is preliminary data.</text>
</comment>